<keyword evidence="2" id="KW-1185">Reference proteome</keyword>
<organism evidence="1 2">
    <name type="scientific">Polyangium spumosum</name>
    <dbReference type="NCBI Taxonomy" id="889282"/>
    <lineage>
        <taxon>Bacteria</taxon>
        <taxon>Pseudomonadati</taxon>
        <taxon>Myxococcota</taxon>
        <taxon>Polyangia</taxon>
        <taxon>Polyangiales</taxon>
        <taxon>Polyangiaceae</taxon>
        <taxon>Polyangium</taxon>
    </lineage>
</organism>
<evidence type="ECO:0000313" key="2">
    <source>
        <dbReference type="Proteomes" id="UP000440224"/>
    </source>
</evidence>
<dbReference type="Proteomes" id="UP000440224">
    <property type="component" value="Unassembled WGS sequence"/>
</dbReference>
<sequence length="90" mass="10237">MRFLAPRIRRRPSIARHDRRPVPADPWSFTANEYMEAVTFVEFVLGEFDDEEEERPASDAAADVQALGARVARARRMGRPRGGLRRRAAG</sequence>
<proteinExistence type="predicted"/>
<dbReference type="AlphaFoldDB" id="A0A6N7PRT8"/>
<protein>
    <submittedName>
        <fullName evidence="1">Uncharacterized protein</fullName>
    </submittedName>
</protein>
<reference evidence="1 2" key="1">
    <citation type="submission" date="2019-10" db="EMBL/GenBank/DDBJ databases">
        <title>A soil myxobacterium in the family Polyangiaceae.</title>
        <authorList>
            <person name="Li Y."/>
            <person name="Wang J."/>
        </authorList>
    </citation>
    <scope>NUCLEOTIDE SEQUENCE [LARGE SCALE GENOMIC DNA]</scope>
    <source>
        <strain evidence="1 2">DSM 14734</strain>
    </source>
</reference>
<dbReference type="EMBL" id="WJIE01000003">
    <property type="protein sequence ID" value="MRG92945.1"/>
    <property type="molecule type" value="Genomic_DNA"/>
</dbReference>
<comment type="caution">
    <text evidence="1">The sequence shown here is derived from an EMBL/GenBank/DDBJ whole genome shotgun (WGS) entry which is preliminary data.</text>
</comment>
<accession>A0A6N7PRT8</accession>
<dbReference type="RefSeq" id="WP_153819752.1">
    <property type="nucleotide sequence ID" value="NZ_WJIE01000003.1"/>
</dbReference>
<name>A0A6N7PRT8_9BACT</name>
<evidence type="ECO:0000313" key="1">
    <source>
        <dbReference type="EMBL" id="MRG92945.1"/>
    </source>
</evidence>
<gene>
    <name evidence="1" type="ORF">GF068_13545</name>
</gene>